<dbReference type="SMART" id="SM00855">
    <property type="entry name" value="PGAM"/>
    <property type="match status" value="1"/>
</dbReference>
<feature type="binding site" evidence="2">
    <location>
        <position position="62"/>
    </location>
    <ligand>
        <name>substrate</name>
    </ligand>
</feature>
<evidence type="ECO:0000313" key="4">
    <source>
        <dbReference type="EMBL" id="NMW92900.1"/>
    </source>
</evidence>
<dbReference type="PROSITE" id="PS00175">
    <property type="entry name" value="PG_MUTASE"/>
    <property type="match status" value="1"/>
</dbReference>
<organism evidence="3 5">
    <name type="scientific">Mobiluncus mulieris</name>
    <dbReference type="NCBI Taxonomy" id="2052"/>
    <lineage>
        <taxon>Bacteria</taxon>
        <taxon>Bacillati</taxon>
        <taxon>Actinomycetota</taxon>
        <taxon>Actinomycetes</taxon>
        <taxon>Actinomycetales</taxon>
        <taxon>Actinomycetaceae</taxon>
        <taxon>Mobiluncus</taxon>
    </lineage>
</organism>
<feature type="binding site" evidence="2">
    <location>
        <begin position="12"/>
        <end position="19"/>
    </location>
    <ligand>
        <name>substrate</name>
    </ligand>
</feature>
<sequence length="214" mass="23344">MENTAKTLLLWRHGQTDYNAALRIQGQIDIPLNATGVAQAEAAAAQLATEPIVRIVSSPLGRAVATAQCVAKLLGLPVETDARLQERGFGQWEGLTGEEIKAGWPDDFTSWRDWGDPDSARTGVESRRAVGERLSQACRDFAADLSAGQTMLVVSHGSACTQAVTTLLGLDCRDWFGFHGMDNCHWARLETTSRHPGWRVRGYNLGASDTRLRP</sequence>
<dbReference type="InterPro" id="IPR001345">
    <property type="entry name" value="PG/BPGM_mutase_AS"/>
</dbReference>
<dbReference type="Gene3D" id="3.40.50.1240">
    <property type="entry name" value="Phosphoglycerate mutase-like"/>
    <property type="match status" value="1"/>
</dbReference>
<reference evidence="5 6" key="1">
    <citation type="submission" date="2020-04" db="EMBL/GenBank/DDBJ databases">
        <title>Antimicrobial susceptibility and clonality of vaginal-derived multi-drug resistant Mobiluncus isolates in China.</title>
        <authorList>
            <person name="Zhang X."/>
        </authorList>
    </citation>
    <scope>NUCLEOTIDE SEQUENCE [LARGE SCALE GENOMIC DNA]</scope>
    <source>
        <strain evidence="3 5">13</strain>
        <strain evidence="4 6">7</strain>
    </source>
</reference>
<dbReference type="RefSeq" id="WP_004011890.1">
    <property type="nucleotide sequence ID" value="NZ_CAMPUA010000006.1"/>
</dbReference>
<dbReference type="InterPro" id="IPR013078">
    <property type="entry name" value="His_Pase_superF_clade-1"/>
</dbReference>
<dbReference type="EMBL" id="JABCUR010000007">
    <property type="protein sequence ID" value="NMW65585.1"/>
    <property type="molecule type" value="Genomic_DNA"/>
</dbReference>
<evidence type="ECO:0000313" key="3">
    <source>
        <dbReference type="EMBL" id="NMW65585.1"/>
    </source>
</evidence>
<protein>
    <submittedName>
        <fullName evidence="3">Histidine phosphatase family protein</fullName>
    </submittedName>
</protein>
<proteinExistence type="predicted"/>
<dbReference type="OrthoDB" id="4697614at2"/>
<feature type="active site" description="Tele-phosphohistidine intermediate" evidence="1">
    <location>
        <position position="13"/>
    </location>
</feature>
<dbReference type="InterPro" id="IPR050275">
    <property type="entry name" value="PGM_Phosphatase"/>
</dbReference>
<gene>
    <name evidence="4" type="ORF">HHJ74_04185</name>
    <name evidence="3" type="ORF">HHJ78_08665</name>
</gene>
<dbReference type="Pfam" id="PF00300">
    <property type="entry name" value="His_Phos_1"/>
    <property type="match status" value="1"/>
</dbReference>
<evidence type="ECO:0000313" key="5">
    <source>
        <dbReference type="Proteomes" id="UP000578252"/>
    </source>
</evidence>
<dbReference type="PANTHER" id="PTHR48100">
    <property type="entry name" value="BROAD-SPECIFICITY PHOSPHATASE YOR283W-RELATED"/>
    <property type="match status" value="1"/>
</dbReference>
<dbReference type="GO" id="GO:0016791">
    <property type="term" value="F:phosphatase activity"/>
    <property type="evidence" value="ECO:0007669"/>
    <property type="project" value="TreeGrafter"/>
</dbReference>
<name>A0A2X1SFE0_9ACTO</name>
<dbReference type="EMBL" id="JABCUV010000003">
    <property type="protein sequence ID" value="NMW92900.1"/>
    <property type="molecule type" value="Genomic_DNA"/>
</dbReference>
<evidence type="ECO:0000313" key="6">
    <source>
        <dbReference type="Proteomes" id="UP000582487"/>
    </source>
</evidence>
<dbReference type="AlphaFoldDB" id="A0A2X1SFE0"/>
<dbReference type="Proteomes" id="UP000578252">
    <property type="component" value="Unassembled WGS sequence"/>
</dbReference>
<dbReference type="CDD" id="cd07067">
    <property type="entry name" value="HP_PGM_like"/>
    <property type="match status" value="1"/>
</dbReference>
<dbReference type="Proteomes" id="UP000582487">
    <property type="component" value="Unassembled WGS sequence"/>
</dbReference>
<accession>A0A2X1SFE0</accession>
<dbReference type="SUPFAM" id="SSF53254">
    <property type="entry name" value="Phosphoglycerate mutase-like"/>
    <property type="match status" value="1"/>
</dbReference>
<dbReference type="InterPro" id="IPR029033">
    <property type="entry name" value="His_PPase_superfam"/>
</dbReference>
<feature type="active site" description="Proton donor/acceptor" evidence="1">
    <location>
        <position position="86"/>
    </location>
</feature>
<evidence type="ECO:0000256" key="1">
    <source>
        <dbReference type="PIRSR" id="PIRSR613078-1"/>
    </source>
</evidence>
<evidence type="ECO:0000256" key="2">
    <source>
        <dbReference type="PIRSR" id="PIRSR613078-2"/>
    </source>
</evidence>
<dbReference type="GO" id="GO:0005737">
    <property type="term" value="C:cytoplasm"/>
    <property type="evidence" value="ECO:0007669"/>
    <property type="project" value="TreeGrafter"/>
</dbReference>
<dbReference type="PANTHER" id="PTHR48100:SF62">
    <property type="entry name" value="GLUCOSYL-3-PHOSPHOGLYCERATE PHOSPHATASE"/>
    <property type="match status" value="1"/>
</dbReference>
<comment type="caution">
    <text evidence="3">The sequence shown here is derived from an EMBL/GenBank/DDBJ whole genome shotgun (WGS) entry which is preliminary data.</text>
</comment>